<dbReference type="AlphaFoldDB" id="A0A3N2GPX1"/>
<keyword evidence="1" id="KW-1133">Transmembrane helix</keyword>
<evidence type="ECO:0000313" key="3">
    <source>
        <dbReference type="Proteomes" id="UP000274843"/>
    </source>
</evidence>
<feature type="transmembrane region" description="Helical" evidence="1">
    <location>
        <begin position="174"/>
        <end position="196"/>
    </location>
</feature>
<keyword evidence="3" id="KW-1185">Reference proteome</keyword>
<evidence type="ECO:0000256" key="1">
    <source>
        <dbReference type="SAM" id="Phobius"/>
    </source>
</evidence>
<protein>
    <submittedName>
        <fullName evidence="2">Putative membrane protein</fullName>
    </submittedName>
</protein>
<organism evidence="2 3">
    <name type="scientific">Amycolatopsis thermoflava</name>
    <dbReference type="NCBI Taxonomy" id="84480"/>
    <lineage>
        <taxon>Bacteria</taxon>
        <taxon>Bacillati</taxon>
        <taxon>Actinomycetota</taxon>
        <taxon>Actinomycetes</taxon>
        <taxon>Pseudonocardiales</taxon>
        <taxon>Pseudonocardiaceae</taxon>
        <taxon>Amycolatopsis</taxon>
        <taxon>Amycolatopsis methanolica group</taxon>
    </lineage>
</organism>
<dbReference type="EMBL" id="RKHY01000001">
    <property type="protein sequence ID" value="ROS38651.1"/>
    <property type="molecule type" value="Genomic_DNA"/>
</dbReference>
<keyword evidence="1" id="KW-0812">Transmembrane</keyword>
<feature type="transmembrane region" description="Helical" evidence="1">
    <location>
        <begin position="70"/>
        <end position="90"/>
    </location>
</feature>
<feature type="transmembrane region" description="Helical" evidence="1">
    <location>
        <begin position="96"/>
        <end position="117"/>
    </location>
</feature>
<gene>
    <name evidence="2" type="ORF">EDD35_0935</name>
</gene>
<dbReference type="RefSeq" id="WP_123682970.1">
    <property type="nucleotide sequence ID" value="NZ_JBHXPN010000018.1"/>
</dbReference>
<feature type="transmembrane region" description="Helical" evidence="1">
    <location>
        <begin position="33"/>
        <end position="49"/>
    </location>
</feature>
<dbReference type="Proteomes" id="UP000274843">
    <property type="component" value="Unassembled WGS sequence"/>
</dbReference>
<accession>A0A3N2GPX1</accession>
<proteinExistence type="predicted"/>
<dbReference type="Pfam" id="PF07077">
    <property type="entry name" value="DUF1345"/>
    <property type="match status" value="1"/>
</dbReference>
<dbReference type="GeneID" id="301842399"/>
<comment type="caution">
    <text evidence="2">The sequence shown here is derived from an EMBL/GenBank/DDBJ whole genome shotgun (WGS) entry which is preliminary data.</text>
</comment>
<sequence length="199" mass="21748">MLKKASFAVSRLIEFALLALGVLVFVFDDPVFVMWWDLLAAVYLGVRIRRVARKTAGTDWRRSLLGGRGGLFFTVFTSVVGITCGLTIVLGTGDDLVARVFGVPAVLLAWAILHFGYAERYAHAYYRALPERQFAFPDTETPVFADFAYFAFTVGTTFAVSDVETRTTAARSRVLSHGVLSFLYNTATLGVAIGVITGS</sequence>
<reference evidence="2 3" key="1">
    <citation type="submission" date="2018-11" db="EMBL/GenBank/DDBJ databases">
        <title>Sequencing the genomes of 1000 actinobacteria strains.</title>
        <authorList>
            <person name="Klenk H.-P."/>
        </authorList>
    </citation>
    <scope>NUCLEOTIDE SEQUENCE [LARGE SCALE GENOMIC DNA]</scope>
    <source>
        <strain evidence="2 3">DSM 44348</strain>
    </source>
</reference>
<dbReference type="InterPro" id="IPR009781">
    <property type="entry name" value="DUF1345"/>
</dbReference>
<evidence type="ECO:0000313" key="2">
    <source>
        <dbReference type="EMBL" id="ROS38651.1"/>
    </source>
</evidence>
<feature type="transmembrane region" description="Helical" evidence="1">
    <location>
        <begin position="7"/>
        <end position="27"/>
    </location>
</feature>
<keyword evidence="1" id="KW-0472">Membrane</keyword>
<name>A0A3N2GPX1_9PSEU</name>